<dbReference type="Proteomes" id="UP000277952">
    <property type="component" value="Unassembled WGS sequence"/>
</dbReference>
<protein>
    <recommendedName>
        <fullName evidence="3">DUF3828 domain-containing protein</fullName>
    </recommendedName>
</protein>
<sequence length="232" mass="25559">MENPSNTIRNDRIKVVTAAHGVLKEIALNPDSVIRRARRNLKPLLFCPLGLQMQCRQPVTSLPPSLRARSMSRTVAIAFACLLSSTAQAACPAATPVDTARWIYEKHQDFYLNGKGAADYLSKPLLGLLKKDWACQNGDQCAVSANPWTDAQDGDVQKPIDWKLVSNSDKQAVVEMTYNLGYKDAPQQPVTSQTTRLLLAKNASSCWVLDNLQGPQGVALMQTLEEFPYEGD</sequence>
<dbReference type="EMBL" id="RBNS01000214">
    <property type="protein sequence ID" value="RML51587.1"/>
    <property type="molecule type" value="Genomic_DNA"/>
</dbReference>
<evidence type="ECO:0008006" key="3">
    <source>
        <dbReference type="Google" id="ProtNLM"/>
    </source>
</evidence>
<reference evidence="1 2" key="1">
    <citation type="submission" date="2018-08" db="EMBL/GenBank/DDBJ databases">
        <title>Recombination of ecologically and evolutionarily significant loci maintains genetic cohesion in the Pseudomonas syringae species complex.</title>
        <authorList>
            <person name="Dillon M."/>
            <person name="Thakur S."/>
            <person name="Almeida R.N.D."/>
            <person name="Weir B.S."/>
            <person name="Guttman D.S."/>
        </authorList>
    </citation>
    <scope>NUCLEOTIDE SEQUENCE [LARGE SCALE GENOMIC DNA]</scope>
    <source>
        <strain evidence="1 2">19322</strain>
    </source>
</reference>
<evidence type="ECO:0000313" key="2">
    <source>
        <dbReference type="Proteomes" id="UP000277952"/>
    </source>
</evidence>
<dbReference type="AlphaFoldDB" id="A0A3M2WJ74"/>
<organism evidence="1 2">
    <name type="scientific">Pseudomonas amygdali pv. morsprunorum</name>
    <dbReference type="NCBI Taxonomy" id="129138"/>
    <lineage>
        <taxon>Bacteria</taxon>
        <taxon>Pseudomonadati</taxon>
        <taxon>Pseudomonadota</taxon>
        <taxon>Gammaproteobacteria</taxon>
        <taxon>Pseudomonadales</taxon>
        <taxon>Pseudomonadaceae</taxon>
        <taxon>Pseudomonas</taxon>
        <taxon>Pseudomonas amygdali</taxon>
    </lineage>
</organism>
<evidence type="ECO:0000313" key="1">
    <source>
        <dbReference type="EMBL" id="RML51587.1"/>
    </source>
</evidence>
<gene>
    <name evidence="1" type="ORF">ALQ94_05352</name>
</gene>
<proteinExistence type="predicted"/>
<accession>A0A3M2WJ74</accession>
<comment type="caution">
    <text evidence="1">The sequence shown here is derived from an EMBL/GenBank/DDBJ whole genome shotgun (WGS) entry which is preliminary data.</text>
</comment>
<name>A0A3M2WJ74_PSEA0</name>